<feature type="region of interest" description="Disordered" evidence="2">
    <location>
        <begin position="63"/>
        <end position="98"/>
    </location>
</feature>
<sequence length="467" mass="48514">MTGCTNQAQSCRKTLRPFTLKACRQTKPDCSVLGMQKHHLAGCSPGSNASSPCKKMRLEPLALNKEPEDSAESVQDQDPTREGAEPGEGPKQPEAARLGPRGCRFELECRLEVTNDTLSAAEEHMARVSAERATLEQQIESVSASLDVIKGRQSVSHQRLGASVKTSQKMLGDAKAALCTAVAKLEKLAEDANCKAAAVELQIKAAKEATACAEARISDLANTSPRPTPASGNDNGKEELLAIAEAARDAVEGQCAAMEAKLVQLRDTRAVVLASLVAQGGRLGEVGGQVVELTTKLDVQHSVAAELLAKAKDLGVAEVAEGNAASSAKVGTALPTRRPSRLIAVSPSLPELAGEYKLLPDAVNGRPAYVHKVASGAGDTLHLFWSTAGGRCAWGFSRGLPVSAGTSTGAGVVSASNANGAGEESTELPGFVARSLQAAWMALPDELTSRWGAGSRVVDISIISAGA</sequence>
<keyword evidence="1" id="KW-0175">Coiled coil</keyword>
<reference evidence="3" key="1">
    <citation type="submission" date="2021-01" db="EMBL/GenBank/DDBJ databases">
        <authorList>
            <person name="Corre E."/>
            <person name="Pelletier E."/>
            <person name="Niang G."/>
            <person name="Scheremetjew M."/>
            <person name="Finn R."/>
            <person name="Kale V."/>
            <person name="Holt S."/>
            <person name="Cochrane G."/>
            <person name="Meng A."/>
            <person name="Brown T."/>
            <person name="Cohen L."/>
        </authorList>
    </citation>
    <scope>NUCLEOTIDE SEQUENCE</scope>
    <source>
        <strain evidence="3">Pbaha01</strain>
    </source>
</reference>
<evidence type="ECO:0000313" key="3">
    <source>
        <dbReference type="EMBL" id="CAD8351532.1"/>
    </source>
</evidence>
<evidence type="ECO:0000256" key="2">
    <source>
        <dbReference type="SAM" id="MobiDB-lite"/>
    </source>
</evidence>
<dbReference type="EMBL" id="HBEG01011528">
    <property type="protein sequence ID" value="CAD8351532.1"/>
    <property type="molecule type" value="Transcribed_RNA"/>
</dbReference>
<proteinExistence type="predicted"/>
<name>A0A7S0A342_9DINO</name>
<accession>A0A7S0A342</accession>
<feature type="coiled-coil region" evidence="1">
    <location>
        <begin position="118"/>
        <end position="145"/>
    </location>
</feature>
<evidence type="ECO:0000256" key="1">
    <source>
        <dbReference type="SAM" id="Coils"/>
    </source>
</evidence>
<protein>
    <submittedName>
        <fullName evidence="3">Uncharacterized protein</fullName>
    </submittedName>
</protein>
<organism evidence="3">
    <name type="scientific">Pyrodinium bahamense</name>
    <dbReference type="NCBI Taxonomy" id="73915"/>
    <lineage>
        <taxon>Eukaryota</taxon>
        <taxon>Sar</taxon>
        <taxon>Alveolata</taxon>
        <taxon>Dinophyceae</taxon>
        <taxon>Gonyaulacales</taxon>
        <taxon>Pyrocystaceae</taxon>
        <taxon>Pyrodinium</taxon>
    </lineage>
</organism>
<feature type="coiled-coil region" evidence="1">
    <location>
        <begin position="182"/>
        <end position="209"/>
    </location>
</feature>
<gene>
    <name evidence="3" type="ORF">PBAH0796_LOCUS6899</name>
</gene>
<dbReference type="AlphaFoldDB" id="A0A7S0A342"/>
<feature type="coiled-coil region" evidence="1">
    <location>
        <begin position="241"/>
        <end position="268"/>
    </location>
</feature>